<keyword evidence="2" id="KW-0813">Transport</keyword>
<organism evidence="8 9">
    <name type="scientific">Saccharomycodes ludwigii</name>
    <dbReference type="NCBI Taxonomy" id="36035"/>
    <lineage>
        <taxon>Eukaryota</taxon>
        <taxon>Fungi</taxon>
        <taxon>Dikarya</taxon>
        <taxon>Ascomycota</taxon>
        <taxon>Saccharomycotina</taxon>
        <taxon>Saccharomycetes</taxon>
        <taxon>Saccharomycodales</taxon>
        <taxon>Saccharomycodaceae</taxon>
        <taxon>Saccharomycodes</taxon>
    </lineage>
</organism>
<dbReference type="InterPro" id="IPR005282">
    <property type="entry name" value="LC_transporter"/>
</dbReference>
<dbReference type="PANTHER" id="PTHR13131">
    <property type="entry name" value="CYSTINOSIN"/>
    <property type="match status" value="1"/>
</dbReference>
<dbReference type="GO" id="GO:0005774">
    <property type="term" value="C:vacuolar membrane"/>
    <property type="evidence" value="ECO:0007669"/>
    <property type="project" value="TreeGrafter"/>
</dbReference>
<comment type="subcellular location">
    <subcellularLocation>
        <location evidence="1">Endomembrane system</location>
        <topology evidence="1">Multi-pass membrane protein</topology>
    </subcellularLocation>
</comment>
<dbReference type="Pfam" id="PF04193">
    <property type="entry name" value="PQ-loop"/>
    <property type="match status" value="1"/>
</dbReference>
<protein>
    <submittedName>
        <fullName evidence="8">Uncharacterized protein</fullName>
    </submittedName>
</protein>
<evidence type="ECO:0000313" key="8">
    <source>
        <dbReference type="EMBL" id="SSD60591.1"/>
    </source>
</evidence>
<proteinExistence type="predicted"/>
<dbReference type="Proteomes" id="UP000262825">
    <property type="component" value="Unassembled WGS sequence"/>
</dbReference>
<keyword evidence="4" id="KW-0677">Repeat</keyword>
<evidence type="ECO:0000256" key="5">
    <source>
        <dbReference type="ARBA" id="ARBA00022989"/>
    </source>
</evidence>
<dbReference type="InterPro" id="IPR006603">
    <property type="entry name" value="PQ-loop_rpt"/>
</dbReference>
<sequence>MIVTLFDIFYSIHGFILNLILLSQIMNLWPWKFHTGSATAIKGNKQRLNPSYYKLLKICVLIWILITLIYKNTANDSSYITFIKLDLAQYCNILIMGKILMTLIKYIPQIKHNYQRKSMIGFSKITILLDMLGGITSLLQLFLLSLEKVKDSSIMAVLGLNFGKIGISLITITFNSIFLLQFMRYKGNDVLILEKESINFNKKYRMV</sequence>
<evidence type="ECO:0000256" key="6">
    <source>
        <dbReference type="ARBA" id="ARBA00023136"/>
    </source>
</evidence>
<dbReference type="GO" id="GO:0015184">
    <property type="term" value="F:L-cystine transmembrane transporter activity"/>
    <property type="evidence" value="ECO:0007669"/>
    <property type="project" value="TreeGrafter"/>
</dbReference>
<dbReference type="VEuPathDB" id="FungiDB:SCODWIG_02352"/>
<evidence type="ECO:0000313" key="9">
    <source>
        <dbReference type="Proteomes" id="UP000262825"/>
    </source>
</evidence>
<evidence type="ECO:0000256" key="3">
    <source>
        <dbReference type="ARBA" id="ARBA00022692"/>
    </source>
</evidence>
<feature type="transmembrane region" description="Helical" evidence="7">
    <location>
        <begin position="12"/>
        <end position="31"/>
    </location>
</feature>
<dbReference type="GO" id="GO:0012505">
    <property type="term" value="C:endomembrane system"/>
    <property type="evidence" value="ECO:0007669"/>
    <property type="project" value="UniProtKB-SubCell"/>
</dbReference>
<gene>
    <name evidence="8" type="ORF">SCODWIG_02352</name>
</gene>
<evidence type="ECO:0000256" key="2">
    <source>
        <dbReference type="ARBA" id="ARBA00022448"/>
    </source>
</evidence>
<dbReference type="PANTHER" id="PTHR13131:SF5">
    <property type="entry name" value="CYSTINOSIN"/>
    <property type="match status" value="1"/>
</dbReference>
<keyword evidence="9" id="KW-1185">Reference proteome</keyword>
<accession>A0A376B7I6</accession>
<feature type="transmembrane region" description="Helical" evidence="7">
    <location>
        <begin position="82"/>
        <end position="104"/>
    </location>
</feature>
<name>A0A376B7I6_9ASCO</name>
<evidence type="ECO:0000256" key="4">
    <source>
        <dbReference type="ARBA" id="ARBA00022737"/>
    </source>
</evidence>
<evidence type="ECO:0000256" key="7">
    <source>
        <dbReference type="SAM" id="Phobius"/>
    </source>
</evidence>
<keyword evidence="3 7" id="KW-0812">Transmembrane</keyword>
<dbReference type="EMBL" id="UFAJ01000395">
    <property type="protein sequence ID" value="SSD60591.1"/>
    <property type="molecule type" value="Genomic_DNA"/>
</dbReference>
<feature type="transmembrane region" description="Helical" evidence="7">
    <location>
        <begin position="52"/>
        <end position="70"/>
    </location>
</feature>
<evidence type="ECO:0000256" key="1">
    <source>
        <dbReference type="ARBA" id="ARBA00004127"/>
    </source>
</evidence>
<dbReference type="Gene3D" id="1.20.1280.290">
    <property type="match status" value="1"/>
</dbReference>
<feature type="transmembrane region" description="Helical" evidence="7">
    <location>
        <begin position="165"/>
        <end position="183"/>
    </location>
</feature>
<keyword evidence="5 7" id="KW-1133">Transmembrane helix</keyword>
<dbReference type="AlphaFoldDB" id="A0A376B7I6"/>
<keyword evidence="6 7" id="KW-0472">Membrane</keyword>
<reference evidence="9" key="1">
    <citation type="submission" date="2018-06" db="EMBL/GenBank/DDBJ databases">
        <authorList>
            <person name="Guldener U."/>
        </authorList>
    </citation>
    <scope>NUCLEOTIDE SEQUENCE [LARGE SCALE GENOMIC DNA]</scope>
    <source>
        <strain evidence="9">UTAD17</strain>
    </source>
</reference>
<feature type="transmembrane region" description="Helical" evidence="7">
    <location>
        <begin position="125"/>
        <end position="145"/>
    </location>
</feature>
<dbReference type="GO" id="GO:0000324">
    <property type="term" value="C:fungal-type vacuole"/>
    <property type="evidence" value="ECO:0007669"/>
    <property type="project" value="TreeGrafter"/>
</dbReference>
<dbReference type="SMART" id="SM00679">
    <property type="entry name" value="CTNS"/>
    <property type="match status" value="1"/>
</dbReference>